<dbReference type="GO" id="GO:0015074">
    <property type="term" value="P:DNA integration"/>
    <property type="evidence" value="ECO:0007669"/>
    <property type="project" value="InterPro"/>
</dbReference>
<dbReference type="AlphaFoldDB" id="A0A6A4GCG8"/>
<evidence type="ECO:0000313" key="3">
    <source>
        <dbReference type="Proteomes" id="UP000799118"/>
    </source>
</evidence>
<name>A0A6A4GCG8_9AGAR</name>
<keyword evidence="3" id="KW-1185">Reference proteome</keyword>
<feature type="non-terminal residue" evidence="2">
    <location>
        <position position="1"/>
    </location>
</feature>
<dbReference type="Gene3D" id="1.10.443.10">
    <property type="entry name" value="Intergrase catalytic core"/>
    <property type="match status" value="1"/>
</dbReference>
<gene>
    <name evidence="2" type="ORF">BT96DRAFT_769869</name>
</gene>
<dbReference type="GO" id="GO:0003677">
    <property type="term" value="F:DNA binding"/>
    <property type="evidence" value="ECO:0007669"/>
    <property type="project" value="InterPro"/>
</dbReference>
<dbReference type="InterPro" id="IPR052925">
    <property type="entry name" value="Phage_Integrase-like_Recomb"/>
</dbReference>
<dbReference type="Proteomes" id="UP000799118">
    <property type="component" value="Unassembled WGS sequence"/>
</dbReference>
<dbReference type="PANTHER" id="PTHR34605">
    <property type="entry name" value="PHAGE_INTEGRASE DOMAIN-CONTAINING PROTEIN"/>
    <property type="match status" value="1"/>
</dbReference>
<dbReference type="EMBL" id="ML770706">
    <property type="protein sequence ID" value="KAE9383110.1"/>
    <property type="molecule type" value="Genomic_DNA"/>
</dbReference>
<proteinExistence type="predicted"/>
<accession>A0A6A4GCG8</accession>
<keyword evidence="1" id="KW-0233">DNA recombination</keyword>
<evidence type="ECO:0000256" key="1">
    <source>
        <dbReference type="ARBA" id="ARBA00023172"/>
    </source>
</evidence>
<sequence>FPIDPTIDTLSFYIVYICHFIKPKSVSSYLSGICNQLEVFYPGICQNCAHPIVKRTLKGCKKIHNSVASRKRPLQRTELTEVFDKLHCSASFDDQLFLVLLYVGFFALMRLGELVFPDKLELQDFRKVIMRSSFIADDDHIEFNLPTHKADRTFEGNRILIKSTGDNDDPVKIVQNYVHERDCRFPGLPHLWVRSDGSVPTRSWFIRRLRTSFSNNVAGHSLRSGGATWLASLGIPVELIQ</sequence>
<reference evidence="2" key="1">
    <citation type="journal article" date="2019" name="Environ. Microbiol.">
        <title>Fungal ecological strategies reflected in gene transcription - a case study of two litter decomposers.</title>
        <authorList>
            <person name="Barbi F."/>
            <person name="Kohler A."/>
            <person name="Barry K."/>
            <person name="Baskaran P."/>
            <person name="Daum C."/>
            <person name="Fauchery L."/>
            <person name="Ihrmark K."/>
            <person name="Kuo A."/>
            <person name="LaButti K."/>
            <person name="Lipzen A."/>
            <person name="Morin E."/>
            <person name="Grigoriev I.V."/>
            <person name="Henrissat B."/>
            <person name="Lindahl B."/>
            <person name="Martin F."/>
        </authorList>
    </citation>
    <scope>NUCLEOTIDE SEQUENCE</scope>
    <source>
        <strain evidence="2">JB14</strain>
    </source>
</reference>
<dbReference type="OrthoDB" id="5598396at2759"/>
<dbReference type="PANTHER" id="PTHR34605:SF3">
    <property type="entry name" value="P CELL-TYPE AGGLUTINATION PROTEIN MAP4-LIKE-RELATED"/>
    <property type="match status" value="1"/>
</dbReference>
<organism evidence="2 3">
    <name type="scientific">Gymnopus androsaceus JB14</name>
    <dbReference type="NCBI Taxonomy" id="1447944"/>
    <lineage>
        <taxon>Eukaryota</taxon>
        <taxon>Fungi</taxon>
        <taxon>Dikarya</taxon>
        <taxon>Basidiomycota</taxon>
        <taxon>Agaricomycotina</taxon>
        <taxon>Agaricomycetes</taxon>
        <taxon>Agaricomycetidae</taxon>
        <taxon>Agaricales</taxon>
        <taxon>Marasmiineae</taxon>
        <taxon>Omphalotaceae</taxon>
        <taxon>Gymnopus</taxon>
    </lineage>
</organism>
<dbReference type="InterPro" id="IPR011010">
    <property type="entry name" value="DNA_brk_join_enz"/>
</dbReference>
<dbReference type="SUPFAM" id="SSF56349">
    <property type="entry name" value="DNA breaking-rejoining enzymes"/>
    <property type="match status" value="1"/>
</dbReference>
<dbReference type="GO" id="GO:0006310">
    <property type="term" value="P:DNA recombination"/>
    <property type="evidence" value="ECO:0007669"/>
    <property type="project" value="UniProtKB-KW"/>
</dbReference>
<feature type="non-terminal residue" evidence="2">
    <location>
        <position position="241"/>
    </location>
</feature>
<protein>
    <recommendedName>
        <fullName evidence="4">DNA breaking-rejoining enzyme</fullName>
    </recommendedName>
</protein>
<dbReference type="InterPro" id="IPR013762">
    <property type="entry name" value="Integrase-like_cat_sf"/>
</dbReference>
<evidence type="ECO:0000313" key="2">
    <source>
        <dbReference type="EMBL" id="KAE9383110.1"/>
    </source>
</evidence>
<evidence type="ECO:0008006" key="4">
    <source>
        <dbReference type="Google" id="ProtNLM"/>
    </source>
</evidence>